<gene>
    <name evidence="5" type="ORF">Kalk_14640</name>
</gene>
<dbReference type="SUPFAM" id="SSF69593">
    <property type="entry name" value="Glycerol-3-phosphate (1)-acyltransferase"/>
    <property type="match status" value="1"/>
</dbReference>
<protein>
    <recommendedName>
        <fullName evidence="4">Phospholipid/glycerol acyltransferase domain-containing protein</fullName>
    </recommendedName>
</protein>
<keyword evidence="3" id="KW-0012">Acyltransferase</keyword>
<dbReference type="InterPro" id="IPR002123">
    <property type="entry name" value="Plipid/glycerol_acylTrfase"/>
</dbReference>
<keyword evidence="2" id="KW-0808">Transferase</keyword>
<dbReference type="AlphaFoldDB" id="A0A2K9LN65"/>
<evidence type="ECO:0000313" key="5">
    <source>
        <dbReference type="EMBL" id="AUM13581.1"/>
    </source>
</evidence>
<dbReference type="EMBL" id="CP022684">
    <property type="protein sequence ID" value="AUM13581.1"/>
    <property type="molecule type" value="Genomic_DNA"/>
</dbReference>
<name>A0A2K9LN65_9GAMM</name>
<reference evidence="6" key="1">
    <citation type="submission" date="2017-08" db="EMBL/GenBank/DDBJ databases">
        <title>Direct submision.</title>
        <authorList>
            <person name="Kim S.-J."/>
            <person name="Rhee S.-K."/>
        </authorList>
    </citation>
    <scope>NUCLEOTIDE SEQUENCE [LARGE SCALE GENOMIC DNA]</scope>
    <source>
        <strain evidence="6">GI5</strain>
    </source>
</reference>
<comment type="pathway">
    <text evidence="1">Lipid metabolism.</text>
</comment>
<evidence type="ECO:0000256" key="3">
    <source>
        <dbReference type="ARBA" id="ARBA00023315"/>
    </source>
</evidence>
<dbReference type="GO" id="GO:0003841">
    <property type="term" value="F:1-acylglycerol-3-phosphate O-acyltransferase activity"/>
    <property type="evidence" value="ECO:0007669"/>
    <property type="project" value="TreeGrafter"/>
</dbReference>
<dbReference type="GO" id="GO:0006654">
    <property type="term" value="P:phosphatidic acid biosynthetic process"/>
    <property type="evidence" value="ECO:0007669"/>
    <property type="project" value="TreeGrafter"/>
</dbReference>
<organism evidence="5 6">
    <name type="scientific">Ketobacter alkanivorans</name>
    <dbReference type="NCBI Taxonomy" id="1917421"/>
    <lineage>
        <taxon>Bacteria</taxon>
        <taxon>Pseudomonadati</taxon>
        <taxon>Pseudomonadota</taxon>
        <taxon>Gammaproteobacteria</taxon>
        <taxon>Pseudomonadales</taxon>
        <taxon>Ketobacteraceae</taxon>
        <taxon>Ketobacter</taxon>
    </lineage>
</organism>
<proteinExistence type="predicted"/>
<accession>A0A2K9LN65</accession>
<sequence>MPRSGPAMTLLRPLHLILALIIPAISAIAWGSLLKLCGRPPASIAKAMTRVVGCLGPRLAGLTLHCEHPQRLNTGPAVFIFNHQSGLDPVIVAALISSSARQGGVAGVAKQSLAHNPLLGPLLRLTGSVFVTRGEGWEQQLLPQATARVAAGCSIVIAPEGTRSYGKGLRVGSFRLGAFAIARHCQIPIVPIVIHNSGTRLPPRSAQLRSGPVYVSVLEPYKIDPELDLQQAATKMEHTYDDCLAQGFGADIDLDSQPRPQ</sequence>
<dbReference type="Proteomes" id="UP000235116">
    <property type="component" value="Chromosome"/>
</dbReference>
<dbReference type="KEGG" id="kak:Kalk_14640"/>
<evidence type="ECO:0000256" key="2">
    <source>
        <dbReference type="ARBA" id="ARBA00022679"/>
    </source>
</evidence>
<feature type="domain" description="Phospholipid/glycerol acyltransferase" evidence="4">
    <location>
        <begin position="77"/>
        <end position="197"/>
    </location>
</feature>
<evidence type="ECO:0000259" key="4">
    <source>
        <dbReference type="SMART" id="SM00563"/>
    </source>
</evidence>
<dbReference type="CDD" id="cd07989">
    <property type="entry name" value="LPLAT_AGPAT-like"/>
    <property type="match status" value="1"/>
</dbReference>
<dbReference type="Pfam" id="PF01553">
    <property type="entry name" value="Acyltransferase"/>
    <property type="match status" value="1"/>
</dbReference>
<dbReference type="PANTHER" id="PTHR10434">
    <property type="entry name" value="1-ACYL-SN-GLYCEROL-3-PHOSPHATE ACYLTRANSFERASE"/>
    <property type="match status" value="1"/>
</dbReference>
<keyword evidence="6" id="KW-1185">Reference proteome</keyword>
<evidence type="ECO:0000256" key="1">
    <source>
        <dbReference type="ARBA" id="ARBA00005189"/>
    </source>
</evidence>
<evidence type="ECO:0000313" key="6">
    <source>
        <dbReference type="Proteomes" id="UP000235116"/>
    </source>
</evidence>
<dbReference type="SMART" id="SM00563">
    <property type="entry name" value="PlsC"/>
    <property type="match status" value="1"/>
</dbReference>
<dbReference type="PANTHER" id="PTHR10434:SF66">
    <property type="entry name" value="PHOSPHOLIPID_GLYCEROL ACYLTRANSFERASE DOMAIN-CONTAINING PROTEIN"/>
    <property type="match status" value="1"/>
</dbReference>